<evidence type="ECO:0000313" key="2">
    <source>
        <dbReference type="Proteomes" id="UP001140234"/>
    </source>
</evidence>
<dbReference type="EMBL" id="JANBUJ010000001">
    <property type="protein sequence ID" value="KAJ2775930.1"/>
    <property type="molecule type" value="Genomic_DNA"/>
</dbReference>
<sequence>MSLGAHPYYPPSLELPGYVAPTRGAAALGLTMAAALGLLLAAADAALRRHRRRLARADRAAALWFVLCGALHCGFELYYLAHFRTLPATRDVVGEMWKEYAQSDSRYVAQSPVVRALETVTVAVVGPLCWAAAYGVWAGRAPVRHLAQLAASVLHVYSVVLYYGTELLAARAGRSSCRPEALYFVGYFVLANLPWLVVPAWLAAASAAHITRCMAAAQRAAPARGSDRRLPTGAQRRIARSGLGGRPPGTIRARSCSPKQESACAE</sequence>
<reference evidence="1" key="1">
    <citation type="submission" date="2022-07" db="EMBL/GenBank/DDBJ databases">
        <title>Phylogenomic reconstructions and comparative analyses of Kickxellomycotina fungi.</title>
        <authorList>
            <person name="Reynolds N.K."/>
            <person name="Stajich J.E."/>
            <person name="Barry K."/>
            <person name="Grigoriev I.V."/>
            <person name="Crous P."/>
            <person name="Smith M.E."/>
        </authorList>
    </citation>
    <scope>NUCLEOTIDE SEQUENCE</scope>
    <source>
        <strain evidence="1">CBS 109366</strain>
    </source>
</reference>
<proteinExistence type="predicted"/>
<protein>
    <submittedName>
        <fullName evidence="1">Uncharacterized protein</fullName>
    </submittedName>
</protein>
<name>A0ACC1K957_9FUNG</name>
<keyword evidence="2" id="KW-1185">Reference proteome</keyword>
<accession>A0ACC1K957</accession>
<dbReference type="Proteomes" id="UP001140234">
    <property type="component" value="Unassembled WGS sequence"/>
</dbReference>
<gene>
    <name evidence="1" type="ORF">IWQ57_000087</name>
</gene>
<evidence type="ECO:0000313" key="1">
    <source>
        <dbReference type="EMBL" id="KAJ2775930.1"/>
    </source>
</evidence>
<organism evidence="1 2">
    <name type="scientific">Coemansia nantahalensis</name>
    <dbReference type="NCBI Taxonomy" id="2789366"/>
    <lineage>
        <taxon>Eukaryota</taxon>
        <taxon>Fungi</taxon>
        <taxon>Fungi incertae sedis</taxon>
        <taxon>Zoopagomycota</taxon>
        <taxon>Kickxellomycotina</taxon>
        <taxon>Kickxellomycetes</taxon>
        <taxon>Kickxellales</taxon>
        <taxon>Kickxellaceae</taxon>
        <taxon>Coemansia</taxon>
    </lineage>
</organism>
<comment type="caution">
    <text evidence="1">The sequence shown here is derived from an EMBL/GenBank/DDBJ whole genome shotgun (WGS) entry which is preliminary data.</text>
</comment>